<keyword evidence="2" id="KW-0081">Bacteriolytic enzyme</keyword>
<reference evidence="5" key="1">
    <citation type="submission" date="2014-07" db="EMBL/GenBank/DDBJ databases">
        <authorList>
            <person name="Urmite Genomes Urmite Genomes"/>
        </authorList>
    </citation>
    <scope>NUCLEOTIDE SEQUENCE</scope>
    <source>
        <strain evidence="5">12M76_air</strain>
    </source>
</reference>
<dbReference type="Gene3D" id="1.10.530.40">
    <property type="match status" value="1"/>
</dbReference>
<dbReference type="InterPro" id="IPR050708">
    <property type="entry name" value="T6SS_VgrG/RHS"/>
</dbReference>
<dbReference type="InterPro" id="IPR031922">
    <property type="entry name" value="Pesticin_C"/>
</dbReference>
<dbReference type="PANTHER" id="PTHR32305:SF15">
    <property type="entry name" value="PROTEIN RHSA-RELATED"/>
    <property type="match status" value="1"/>
</dbReference>
<dbReference type="AlphaFoldDB" id="A0A078M333"/>
<dbReference type="Pfam" id="PF22178">
    <property type="entry name" value="Gp5_trimer_C"/>
    <property type="match status" value="1"/>
</dbReference>
<dbReference type="Pfam" id="PF16754">
    <property type="entry name" value="Pesticin"/>
    <property type="match status" value="1"/>
</dbReference>
<sequence length="348" mass="38709">MEVLVSFLEGDPDQPLVTGCLYHKTHQVPYPLPEHKTRSVFKTLSSPGGEGFNELRIEDKAGEEQIFIHAQRDWDQNIQHDQHVRVGHERHDRVEANSYTELLAEEHHTTHADRKTELKADDHLTIAGNQHVKLGAAQLLAAGREIHLKAGQKMVIEAGMEITLKAGGSFIKIDPSGVTLLGPQVRLNSGGSPGNGSNIGIKLPEISDTGDDDQRGNLLEQAQPNVENDLKWLQVPKGQLTFDVEGNDDESSIYFSRVAHWPRLGASGITIGRGYDIGHQSNVKSDLESVGITEPLLSWLEGAQGLTRNAARDYLQNASPEIRRHQITRKQQQELFLLAYERMENDVK</sequence>
<protein>
    <submittedName>
        <fullName evidence="5">Rhs element Vgr protein</fullName>
    </submittedName>
</protein>
<evidence type="ECO:0000259" key="3">
    <source>
        <dbReference type="Pfam" id="PF16754"/>
    </source>
</evidence>
<name>A0A078M333_9PSED</name>
<evidence type="ECO:0000313" key="5">
    <source>
        <dbReference type="EMBL" id="CEA00635.1"/>
    </source>
</evidence>
<evidence type="ECO:0000256" key="2">
    <source>
        <dbReference type="ARBA" id="ARBA00022638"/>
    </source>
</evidence>
<dbReference type="OrthoDB" id="9762420at2"/>
<dbReference type="PATRIC" id="fig|1461581.3.peg.115"/>
<dbReference type="GO" id="GO:0031640">
    <property type="term" value="P:killing of cells of another organism"/>
    <property type="evidence" value="ECO:0007669"/>
    <property type="project" value="UniProtKB-KW"/>
</dbReference>
<dbReference type="InterPro" id="IPR054030">
    <property type="entry name" value="Gp5_Vgr_C"/>
</dbReference>
<organism evidence="5">
    <name type="scientific">Pseudomonas saudimassiliensis</name>
    <dbReference type="NCBI Taxonomy" id="1461581"/>
    <lineage>
        <taxon>Bacteria</taxon>
        <taxon>Pseudomonadati</taxon>
        <taxon>Pseudomonadota</taxon>
        <taxon>Gammaproteobacteria</taxon>
        <taxon>Pseudomonadales</taxon>
        <taxon>Pseudomonadaceae</taxon>
        <taxon>Pseudomonas</taxon>
    </lineage>
</organism>
<dbReference type="InterPro" id="IPR023347">
    <property type="entry name" value="Lysozyme_dom_sf"/>
</dbReference>
<dbReference type="SUPFAM" id="SSF69349">
    <property type="entry name" value="Phage fibre proteins"/>
    <property type="match status" value="1"/>
</dbReference>
<evidence type="ECO:0000256" key="1">
    <source>
        <dbReference type="ARBA" id="ARBA00022529"/>
    </source>
</evidence>
<evidence type="ECO:0000259" key="4">
    <source>
        <dbReference type="Pfam" id="PF22178"/>
    </source>
</evidence>
<dbReference type="InterPro" id="IPR037026">
    <property type="entry name" value="Vgr_OB-fold_dom_sf"/>
</dbReference>
<gene>
    <name evidence="5" type="ORF">BN1049_00121</name>
</gene>
<dbReference type="PANTHER" id="PTHR32305">
    <property type="match status" value="1"/>
</dbReference>
<keyword evidence="1" id="KW-0929">Antimicrobial</keyword>
<dbReference type="GO" id="GO:0042742">
    <property type="term" value="P:defense response to bacterium"/>
    <property type="evidence" value="ECO:0007669"/>
    <property type="project" value="UniProtKB-KW"/>
</dbReference>
<feature type="domain" description="Gp5/Type VI secretion system Vgr C-terminal trimerisation" evidence="4">
    <location>
        <begin position="39"/>
        <end position="146"/>
    </location>
</feature>
<dbReference type="Gene3D" id="2.40.50.230">
    <property type="entry name" value="Gp5 N-terminal domain"/>
    <property type="match status" value="1"/>
</dbReference>
<feature type="domain" description="Pesticin C-terminal" evidence="3">
    <location>
        <begin position="262"/>
        <end position="319"/>
    </location>
</feature>
<accession>A0A078M333</accession>
<dbReference type="EMBL" id="LM997413">
    <property type="protein sequence ID" value="CEA00635.1"/>
    <property type="molecule type" value="Genomic_DNA"/>
</dbReference>
<dbReference type="EMBL" id="LK391969">
    <property type="protein sequence ID" value="CEF25219.1"/>
    <property type="molecule type" value="Genomic_DNA"/>
</dbReference>
<proteinExistence type="predicted"/>
<dbReference type="GO" id="GO:0003796">
    <property type="term" value="F:lysozyme activity"/>
    <property type="evidence" value="ECO:0007669"/>
    <property type="project" value="InterPro"/>
</dbReference>